<dbReference type="Proteomes" id="UP001295684">
    <property type="component" value="Unassembled WGS sequence"/>
</dbReference>
<feature type="compositionally biased region" description="Polar residues" evidence="2">
    <location>
        <begin position="626"/>
        <end position="638"/>
    </location>
</feature>
<feature type="region of interest" description="Disordered" evidence="2">
    <location>
        <begin position="674"/>
        <end position="709"/>
    </location>
</feature>
<dbReference type="InterPro" id="IPR018490">
    <property type="entry name" value="cNMP-bd_dom_sf"/>
</dbReference>
<evidence type="ECO:0000313" key="5">
    <source>
        <dbReference type="Proteomes" id="UP001295684"/>
    </source>
</evidence>
<dbReference type="PRINTS" id="PR00103">
    <property type="entry name" value="CAMPKINASE"/>
</dbReference>
<evidence type="ECO:0000256" key="2">
    <source>
        <dbReference type="SAM" id="MobiDB-lite"/>
    </source>
</evidence>
<dbReference type="AlphaFoldDB" id="A0AAD1XAY8"/>
<feature type="domain" description="Cyclic nucleotide-binding" evidence="3">
    <location>
        <begin position="827"/>
        <end position="945"/>
    </location>
</feature>
<feature type="coiled-coil region" evidence="1">
    <location>
        <begin position="249"/>
        <end position="276"/>
    </location>
</feature>
<proteinExistence type="predicted"/>
<feature type="compositionally biased region" description="Basic and acidic residues" evidence="2">
    <location>
        <begin position="31"/>
        <end position="41"/>
    </location>
</feature>
<feature type="compositionally biased region" description="Polar residues" evidence="2">
    <location>
        <begin position="683"/>
        <end position="695"/>
    </location>
</feature>
<feature type="domain" description="Cyclic nucleotide-binding" evidence="3">
    <location>
        <begin position="974"/>
        <end position="1021"/>
    </location>
</feature>
<feature type="compositionally biased region" description="Basic residues" evidence="2">
    <location>
        <begin position="639"/>
        <end position="648"/>
    </location>
</feature>
<dbReference type="PROSITE" id="PS50042">
    <property type="entry name" value="CNMP_BINDING_3"/>
    <property type="match status" value="2"/>
</dbReference>
<organism evidence="4 5">
    <name type="scientific">Euplotes crassus</name>
    <dbReference type="NCBI Taxonomy" id="5936"/>
    <lineage>
        <taxon>Eukaryota</taxon>
        <taxon>Sar</taxon>
        <taxon>Alveolata</taxon>
        <taxon>Ciliophora</taxon>
        <taxon>Intramacronucleata</taxon>
        <taxon>Spirotrichea</taxon>
        <taxon>Hypotrichia</taxon>
        <taxon>Euplotida</taxon>
        <taxon>Euplotidae</taxon>
        <taxon>Moneuplotes</taxon>
    </lineage>
</organism>
<accession>A0AAD1XAY8</accession>
<name>A0AAD1XAY8_EUPCR</name>
<comment type="caution">
    <text evidence="4">The sequence shown here is derived from an EMBL/GenBank/DDBJ whole genome shotgun (WGS) entry which is preliminary data.</text>
</comment>
<dbReference type="InterPro" id="IPR014710">
    <property type="entry name" value="RmlC-like_jellyroll"/>
</dbReference>
<dbReference type="Pfam" id="PF00027">
    <property type="entry name" value="cNMP_binding"/>
    <property type="match status" value="1"/>
</dbReference>
<dbReference type="PANTHER" id="PTHR23011">
    <property type="entry name" value="CYCLIC NUCLEOTIDE-BINDING DOMAIN CONTAINING PROTEIN"/>
    <property type="match status" value="1"/>
</dbReference>
<dbReference type="EMBL" id="CAMPGE010005422">
    <property type="protein sequence ID" value="CAI2364276.1"/>
    <property type="molecule type" value="Genomic_DNA"/>
</dbReference>
<feature type="region of interest" description="Disordered" evidence="2">
    <location>
        <begin position="20"/>
        <end position="41"/>
    </location>
</feature>
<dbReference type="CDD" id="cd00038">
    <property type="entry name" value="CAP_ED"/>
    <property type="match status" value="1"/>
</dbReference>
<evidence type="ECO:0000259" key="3">
    <source>
        <dbReference type="PROSITE" id="PS50042"/>
    </source>
</evidence>
<dbReference type="InterPro" id="IPR000595">
    <property type="entry name" value="cNMP-bd_dom"/>
</dbReference>
<sequence length="1257" mass="146725">MSWLNYWFSGRQPFCREFSQEEGAEETQTIPDEKKKEKKQKKEDVDFYHHDPLWDVKCIENVHKSKIDYSTEKTNTPYGSFDNRGSYKNRNKSAIFTQRKKNRFRVKTATTCHRKKLKTKSQIEADTRSFKLTDHRGHEISRGNVEVPVKSQYSKLKTHHRSNAQSNRFIMNSSTTNTSKLRRIKMSFIKTSTPSQKPRKKPYNSSIDCMIKKTWKISYPAFHRKYQKPTEMQMPDLIKFQSEHKRRVKSKSKGNLKKILNKLSKLENEKNKQDYRNKRTPSLVNISVDRQQYEYLGEKYKHVINLNQARLQLPSCVPDEYAKILVEESFEEKYQEIQYDILNRKYKVALSNTQEVLNNLYEIKEKIMHDGEENLNMYKACLINLLLCVFNAFKVVLLIKNVNHKEAEMLAKANIDILRSILTSMNDRKLLQVCKLNLITLIYNWCIILYIYSKKKDCITNLRKLTEMITKDMVLVDDKILKSIYLLKCYCHYYTDPVLANQSAKMVIDLDTQAEEENEDFNAQDINDKDSVQIHLDSQMLKIQSFDNENAGNMEEKSVDGGDIDYSKQILGNDSQDSDDDLLMKRDQSLPPNFSKNELAPMKEAPNSKRSVSKASDNSKDKVHILTTSKSFVQSKTSSRGRKSPNKLKGIIGRKIRLAESRIDTRRKSMILSSKRNRMRKSSGVSKVTSNQPSARNIEEISEEGSPEKRAQAYQFDNELVKSSYIQNELIRSINELRTKLNKHNKLLLNEEDDYTKASNKITRKIKEDTYHLKSLKENQIKTGIHTNLSKVMSEMEVDFINKYFNLCPSDDQILEMIDKIMRGLKFFCRMNKDNRRDIILSSTIKTAEPGEYVIKQGEIGKHMYIILRGCIHIKINMHLKQDLTISHIKKPPILRQIASLYDGDHFGEMALIDLEKQDDISKLSTPKKRKANCIASDNVLLLKIPHAASIKAYQTSSAENMKKRIDFLITLPGFRMIDKNTLLPLVSNMKVKNFKIGEYIIRQREMPMGLIVIYKGECTVGYEKHRKRQFHNNIYTKLKPKEMNSHFSDYNETRYEVTTGFNSKKIKLKVSTNTEGDEQSKPMNKRTFKNDILEKEEDPTGKKTVVYKDFIDFCKIHKGQIFGYRTIMPLEFYIMSKRTDYEREFIKRAEKEEIQKFFNEACVSIVANSAIVETFIFEKALMSFLPEHLSQAFFKDLLNCKEHDRPANIVEKGKNDSIIGSIIKMNKEDDLWDNTKNKIIDKTLKASYIERHKALA</sequence>
<keyword evidence="1" id="KW-0175">Coiled coil</keyword>
<gene>
    <name evidence="4" type="ORF">ECRASSUSDP1_LOCUS5619</name>
</gene>
<reference evidence="4" key="1">
    <citation type="submission" date="2023-07" db="EMBL/GenBank/DDBJ databases">
        <authorList>
            <consortium name="AG Swart"/>
            <person name="Singh M."/>
            <person name="Singh A."/>
            <person name="Seah K."/>
            <person name="Emmerich C."/>
        </authorList>
    </citation>
    <scope>NUCLEOTIDE SEQUENCE</scope>
    <source>
        <strain evidence="4">DP1</strain>
    </source>
</reference>
<feature type="coiled-coil region" evidence="1">
    <location>
        <begin position="727"/>
        <end position="754"/>
    </location>
</feature>
<evidence type="ECO:0000313" key="4">
    <source>
        <dbReference type="EMBL" id="CAI2364276.1"/>
    </source>
</evidence>
<evidence type="ECO:0000256" key="1">
    <source>
        <dbReference type="SAM" id="Coils"/>
    </source>
</evidence>
<dbReference type="PANTHER" id="PTHR23011:SF28">
    <property type="entry name" value="CYCLIC NUCLEOTIDE-BINDING DOMAIN CONTAINING PROTEIN"/>
    <property type="match status" value="1"/>
</dbReference>
<protein>
    <recommendedName>
        <fullName evidence="3">Cyclic nucleotide-binding domain-containing protein</fullName>
    </recommendedName>
</protein>
<dbReference type="SUPFAM" id="SSF51206">
    <property type="entry name" value="cAMP-binding domain-like"/>
    <property type="match status" value="2"/>
</dbReference>
<dbReference type="PROSITE" id="PS00888">
    <property type="entry name" value="CNMP_BINDING_1"/>
    <property type="match status" value="1"/>
</dbReference>
<dbReference type="Gene3D" id="2.60.120.10">
    <property type="entry name" value="Jelly Rolls"/>
    <property type="match status" value="2"/>
</dbReference>
<keyword evidence="5" id="KW-1185">Reference proteome</keyword>
<dbReference type="InterPro" id="IPR018488">
    <property type="entry name" value="cNMP-bd_CS"/>
</dbReference>
<feature type="region of interest" description="Disordered" evidence="2">
    <location>
        <begin position="547"/>
        <end position="648"/>
    </location>
</feature>